<dbReference type="AlphaFoldDB" id="A0A0G4L9K7"/>
<evidence type="ECO:0000313" key="1">
    <source>
        <dbReference type="EMBL" id="CRK18666.1"/>
    </source>
</evidence>
<protein>
    <submittedName>
        <fullName evidence="1">Uncharacterized protein</fullName>
    </submittedName>
</protein>
<gene>
    <name evidence="1" type="ORF">BN1708_012427</name>
</gene>
<dbReference type="Proteomes" id="UP000044602">
    <property type="component" value="Unassembled WGS sequence"/>
</dbReference>
<dbReference type="EMBL" id="CVQH01009890">
    <property type="protein sequence ID" value="CRK18666.1"/>
    <property type="molecule type" value="Genomic_DNA"/>
</dbReference>
<evidence type="ECO:0000313" key="2">
    <source>
        <dbReference type="Proteomes" id="UP000044602"/>
    </source>
</evidence>
<proteinExistence type="predicted"/>
<accession>A0A0G4L9K7</accession>
<reference evidence="1 2" key="1">
    <citation type="submission" date="2015-05" db="EMBL/GenBank/DDBJ databases">
        <authorList>
            <person name="Wang D.B."/>
            <person name="Wang M."/>
        </authorList>
    </citation>
    <scope>NUCLEOTIDE SEQUENCE [LARGE SCALE GENOMIC DNA]</scope>
    <source>
        <strain evidence="1">VL1</strain>
    </source>
</reference>
<keyword evidence="2" id="KW-1185">Reference proteome</keyword>
<sequence length="69" mass="7606">MFFPSITKKYKYDLQPIPATPKAVAEPAPDGYGQYGGYGKYPPSKGGYGQYGGYGKYKKDLSELQDAKE</sequence>
<name>A0A0G4L9K7_VERLO</name>
<organism evidence="1 2">
    <name type="scientific">Verticillium longisporum</name>
    <name type="common">Verticillium dahliae var. longisporum</name>
    <dbReference type="NCBI Taxonomy" id="100787"/>
    <lineage>
        <taxon>Eukaryota</taxon>
        <taxon>Fungi</taxon>
        <taxon>Dikarya</taxon>
        <taxon>Ascomycota</taxon>
        <taxon>Pezizomycotina</taxon>
        <taxon>Sordariomycetes</taxon>
        <taxon>Hypocreomycetidae</taxon>
        <taxon>Glomerellales</taxon>
        <taxon>Plectosphaerellaceae</taxon>
        <taxon>Verticillium</taxon>
    </lineage>
</organism>